<proteinExistence type="predicted"/>
<name>A0A5B7GTL9_PORTR</name>
<gene>
    <name evidence="1" type="ORF">E2C01_053933</name>
</gene>
<dbReference type="EMBL" id="VSRR010016967">
    <property type="protein sequence ID" value="MPC59904.1"/>
    <property type="molecule type" value="Genomic_DNA"/>
</dbReference>
<organism evidence="1 2">
    <name type="scientific">Portunus trituberculatus</name>
    <name type="common">Swimming crab</name>
    <name type="synonym">Neptunus trituberculatus</name>
    <dbReference type="NCBI Taxonomy" id="210409"/>
    <lineage>
        <taxon>Eukaryota</taxon>
        <taxon>Metazoa</taxon>
        <taxon>Ecdysozoa</taxon>
        <taxon>Arthropoda</taxon>
        <taxon>Crustacea</taxon>
        <taxon>Multicrustacea</taxon>
        <taxon>Malacostraca</taxon>
        <taxon>Eumalacostraca</taxon>
        <taxon>Eucarida</taxon>
        <taxon>Decapoda</taxon>
        <taxon>Pleocyemata</taxon>
        <taxon>Brachyura</taxon>
        <taxon>Eubrachyura</taxon>
        <taxon>Portunoidea</taxon>
        <taxon>Portunidae</taxon>
        <taxon>Portuninae</taxon>
        <taxon>Portunus</taxon>
    </lineage>
</organism>
<reference evidence="1 2" key="1">
    <citation type="submission" date="2019-05" db="EMBL/GenBank/DDBJ databases">
        <title>Another draft genome of Portunus trituberculatus and its Hox gene families provides insights of decapod evolution.</title>
        <authorList>
            <person name="Jeong J.-H."/>
            <person name="Song I."/>
            <person name="Kim S."/>
            <person name="Choi T."/>
            <person name="Kim D."/>
            <person name="Ryu S."/>
            <person name="Kim W."/>
        </authorList>
    </citation>
    <scope>NUCLEOTIDE SEQUENCE [LARGE SCALE GENOMIC DNA]</scope>
    <source>
        <tissue evidence="1">Muscle</tissue>
    </source>
</reference>
<evidence type="ECO:0000313" key="2">
    <source>
        <dbReference type="Proteomes" id="UP000324222"/>
    </source>
</evidence>
<accession>A0A5B7GTL9</accession>
<evidence type="ECO:0000313" key="1">
    <source>
        <dbReference type="EMBL" id="MPC59904.1"/>
    </source>
</evidence>
<protein>
    <submittedName>
        <fullName evidence="1">Uncharacterized protein</fullName>
    </submittedName>
</protein>
<sequence>MTWLEEIPGGEIRLEQAVRCGWEKESCGTDGVNAHMDKKWLTVSLREVHEGITNSHLVVRKTLCHLHQRFY</sequence>
<keyword evidence="2" id="KW-1185">Reference proteome</keyword>
<dbReference type="AlphaFoldDB" id="A0A5B7GTL9"/>
<dbReference type="Proteomes" id="UP000324222">
    <property type="component" value="Unassembled WGS sequence"/>
</dbReference>
<comment type="caution">
    <text evidence="1">The sequence shown here is derived from an EMBL/GenBank/DDBJ whole genome shotgun (WGS) entry which is preliminary data.</text>
</comment>